<keyword evidence="3" id="KW-1185">Reference proteome</keyword>
<dbReference type="EMBL" id="BMYW01000001">
    <property type="protein sequence ID" value="GGX78088.1"/>
    <property type="molecule type" value="Genomic_DNA"/>
</dbReference>
<dbReference type="Pfam" id="PF03480">
    <property type="entry name" value="DctP"/>
    <property type="match status" value="1"/>
</dbReference>
<dbReference type="Gene3D" id="3.40.190.170">
    <property type="entry name" value="Bacterial extracellular solute-binding protein, family 7"/>
    <property type="match status" value="1"/>
</dbReference>
<evidence type="ECO:0000313" key="2">
    <source>
        <dbReference type="EMBL" id="GGX78088.1"/>
    </source>
</evidence>
<keyword evidence="1" id="KW-0732">Signal</keyword>
<reference evidence="3" key="1">
    <citation type="journal article" date="2019" name="Int. J. Syst. Evol. Microbiol.">
        <title>The Global Catalogue of Microorganisms (GCM) 10K type strain sequencing project: providing services to taxonomists for standard genome sequencing and annotation.</title>
        <authorList>
            <consortium name="The Broad Institute Genomics Platform"/>
            <consortium name="The Broad Institute Genome Sequencing Center for Infectious Disease"/>
            <person name="Wu L."/>
            <person name="Ma J."/>
        </authorList>
    </citation>
    <scope>NUCLEOTIDE SEQUENCE [LARGE SCALE GENOMIC DNA]</scope>
    <source>
        <strain evidence="3">KCTC 32041</strain>
    </source>
</reference>
<proteinExistence type="predicted"/>
<dbReference type="Proteomes" id="UP000600877">
    <property type="component" value="Unassembled WGS sequence"/>
</dbReference>
<dbReference type="PANTHER" id="PTHR33376:SF2">
    <property type="entry name" value="DICARBOXYLATE-BINDING PERIPLASMIC PROTEIN"/>
    <property type="match status" value="1"/>
</dbReference>
<comment type="caution">
    <text evidence="2">The sequence shown here is derived from an EMBL/GenBank/DDBJ whole genome shotgun (WGS) entry which is preliminary data.</text>
</comment>
<accession>A0ABQ2YB57</accession>
<dbReference type="InterPro" id="IPR018389">
    <property type="entry name" value="DctP_fam"/>
</dbReference>
<organism evidence="2 3">
    <name type="scientific">Vogesella alkaliphila</name>
    <dbReference type="NCBI Taxonomy" id="1193621"/>
    <lineage>
        <taxon>Bacteria</taxon>
        <taxon>Pseudomonadati</taxon>
        <taxon>Pseudomonadota</taxon>
        <taxon>Betaproteobacteria</taxon>
        <taxon>Neisseriales</taxon>
        <taxon>Chromobacteriaceae</taxon>
        <taxon>Vogesella</taxon>
    </lineage>
</organism>
<dbReference type="InterPro" id="IPR038404">
    <property type="entry name" value="TRAP_DctP_sf"/>
</dbReference>
<sequence>MSFRSTSGEETPESNSNMERDIMKLNHIAVLGTASILALGLAGQASAADIKERTLRFSFLNAKDHPQGMGAARFAELVSKASGGKITVKLFGSGVLGGDVQTVSSIQGGTLDFTVLNAGLLSSHAKEFVLFDLPFLFNSGKEADAIVDGPIGNKLLARLQGKGMVGLGYWELGFRHLTNNVRPVAKMEDIAGLKVRVVQSPLYIEMFSALGANPVPMPFTELYTALEQRAVDGQENPEATILGTKLNEVQKYMTLTGHIYNPQVLLASQKLWDQLSADEKKLLQKAARDATLYQRKVNRDGAAQALAKLKASMKVNELSAAEKGRIRIKLQGVTKKFSENVGPQLMGELNSELAKLR</sequence>
<dbReference type="CDD" id="cd13679">
    <property type="entry name" value="PBP2_TRAP_YiaO_like"/>
    <property type="match status" value="1"/>
</dbReference>
<dbReference type="PANTHER" id="PTHR33376">
    <property type="match status" value="1"/>
</dbReference>
<name>A0ABQ2YB57_9NEIS</name>
<dbReference type="NCBIfam" id="TIGR00787">
    <property type="entry name" value="dctP"/>
    <property type="match status" value="1"/>
</dbReference>
<evidence type="ECO:0000256" key="1">
    <source>
        <dbReference type="ARBA" id="ARBA00022729"/>
    </source>
</evidence>
<dbReference type="NCBIfam" id="NF037995">
    <property type="entry name" value="TRAP_S1"/>
    <property type="match status" value="1"/>
</dbReference>
<evidence type="ECO:0000313" key="3">
    <source>
        <dbReference type="Proteomes" id="UP000600877"/>
    </source>
</evidence>
<gene>
    <name evidence="2" type="ORF">GCM10011290_01800</name>
</gene>
<dbReference type="PIRSF" id="PIRSF006470">
    <property type="entry name" value="DctB"/>
    <property type="match status" value="1"/>
</dbReference>
<dbReference type="InterPro" id="IPR004682">
    <property type="entry name" value="TRAP_DctP"/>
</dbReference>
<protein>
    <submittedName>
        <fullName evidence="2">ABC transporter substrate-binding protein</fullName>
    </submittedName>
</protein>